<feature type="compositionally biased region" description="Low complexity" evidence="1">
    <location>
        <begin position="105"/>
        <end position="115"/>
    </location>
</feature>
<evidence type="ECO:0000256" key="2">
    <source>
        <dbReference type="SAM" id="Phobius"/>
    </source>
</evidence>
<gene>
    <name evidence="3" type="ORF">SLS62_009674</name>
</gene>
<dbReference type="EMBL" id="JAKJXP020000105">
    <property type="protein sequence ID" value="KAK7745708.1"/>
    <property type="molecule type" value="Genomic_DNA"/>
</dbReference>
<organism evidence="3 4">
    <name type="scientific">Diatrype stigma</name>
    <dbReference type="NCBI Taxonomy" id="117547"/>
    <lineage>
        <taxon>Eukaryota</taxon>
        <taxon>Fungi</taxon>
        <taxon>Dikarya</taxon>
        <taxon>Ascomycota</taxon>
        <taxon>Pezizomycotina</taxon>
        <taxon>Sordariomycetes</taxon>
        <taxon>Xylariomycetidae</taxon>
        <taxon>Xylariales</taxon>
        <taxon>Diatrypaceae</taxon>
        <taxon>Diatrype</taxon>
    </lineage>
</organism>
<comment type="caution">
    <text evidence="3">The sequence shown here is derived from an EMBL/GenBank/DDBJ whole genome shotgun (WGS) entry which is preliminary data.</text>
</comment>
<feature type="compositionally biased region" description="Basic and acidic residues" evidence="1">
    <location>
        <begin position="221"/>
        <end position="239"/>
    </location>
</feature>
<feature type="region of interest" description="Disordered" evidence="1">
    <location>
        <begin position="90"/>
        <end position="116"/>
    </location>
</feature>
<feature type="compositionally biased region" description="Basic and acidic residues" evidence="1">
    <location>
        <begin position="152"/>
        <end position="166"/>
    </location>
</feature>
<keyword evidence="4" id="KW-1185">Reference proteome</keyword>
<evidence type="ECO:0000256" key="1">
    <source>
        <dbReference type="SAM" id="MobiDB-lite"/>
    </source>
</evidence>
<feature type="region of interest" description="Disordered" evidence="1">
    <location>
        <begin position="205"/>
        <end position="239"/>
    </location>
</feature>
<accession>A0AAN9UDK8</accession>
<feature type="transmembrane region" description="Helical" evidence="2">
    <location>
        <begin position="50"/>
        <end position="73"/>
    </location>
</feature>
<dbReference type="Proteomes" id="UP001320420">
    <property type="component" value="Unassembled WGS sequence"/>
</dbReference>
<protein>
    <submittedName>
        <fullName evidence="3">Uncharacterized protein</fullName>
    </submittedName>
</protein>
<keyword evidence="2" id="KW-0812">Transmembrane</keyword>
<sequence>MAPIVAFDSHAHGKSTPWAPQLISNPATTFVAKATLHRPRSLSLGNSPKWIPAVIVAVIITGCCVIALVWKLIRNYYRRACRPMSIEMTRRDENNTSNRHGPGGPSSHPGSGFSPQTIVVTNIDAREKECPSGGGPLPEQPCIARLRRLGDEAEGGDAKTREEEVRSSVVSSDYGNGSVMEISTARPMLLSPVRSTPASRLKVVEISRPAEKATDDDEGEPSAKDGEKTLEGMLEALKK</sequence>
<feature type="region of interest" description="Disordered" evidence="1">
    <location>
        <begin position="152"/>
        <end position="173"/>
    </location>
</feature>
<keyword evidence="2" id="KW-0472">Membrane</keyword>
<name>A0AAN9UDK8_9PEZI</name>
<reference evidence="3 4" key="1">
    <citation type="submission" date="2024-02" db="EMBL/GenBank/DDBJ databases">
        <title>De novo assembly and annotation of 12 fungi associated with fruit tree decline syndrome in Ontario, Canada.</title>
        <authorList>
            <person name="Sulman M."/>
            <person name="Ellouze W."/>
            <person name="Ilyukhin E."/>
        </authorList>
    </citation>
    <scope>NUCLEOTIDE SEQUENCE [LARGE SCALE GENOMIC DNA]</scope>
    <source>
        <strain evidence="3 4">M11/M66-122</strain>
    </source>
</reference>
<keyword evidence="2" id="KW-1133">Transmembrane helix</keyword>
<proteinExistence type="predicted"/>
<evidence type="ECO:0000313" key="3">
    <source>
        <dbReference type="EMBL" id="KAK7745708.1"/>
    </source>
</evidence>
<evidence type="ECO:0000313" key="4">
    <source>
        <dbReference type="Proteomes" id="UP001320420"/>
    </source>
</evidence>
<dbReference type="AlphaFoldDB" id="A0AAN9UDK8"/>